<proteinExistence type="predicted"/>
<comment type="caution">
    <text evidence="1">The sequence shown here is derived from an EMBL/GenBank/DDBJ whole genome shotgun (WGS) entry which is preliminary data.</text>
</comment>
<reference evidence="1 2" key="1">
    <citation type="journal article" date="2022" name="bioRxiv">
        <title>The genome of the oomycete Peronosclerospora sorghi, a cosmopolitan pathogen of maize and sorghum, is inflated with dispersed pseudogenes.</title>
        <authorList>
            <person name="Fletcher K."/>
            <person name="Martin F."/>
            <person name="Isakeit T."/>
            <person name="Cavanaugh K."/>
            <person name="Magill C."/>
            <person name="Michelmore R."/>
        </authorList>
    </citation>
    <scope>NUCLEOTIDE SEQUENCE [LARGE SCALE GENOMIC DNA]</scope>
    <source>
        <strain evidence="1">P6</strain>
    </source>
</reference>
<gene>
    <name evidence="1" type="ORF">PsorP6_003260</name>
</gene>
<sequence>MRTSYRITNPMDFQSKPSFCLVTTFVNSWFKLHIFLVTIHGNVAAHPPIFDHSGQDLSPGLGAEGSKFESAAWTLVEEGFRDKFAFNYERNQRKSRYYILGDSLNVYQDS</sequence>
<keyword evidence="2" id="KW-1185">Reference proteome</keyword>
<name>A0ACC0VMK5_9STRA</name>
<dbReference type="EMBL" id="CM047587">
    <property type="protein sequence ID" value="KAI9907694.1"/>
    <property type="molecule type" value="Genomic_DNA"/>
</dbReference>
<organism evidence="1 2">
    <name type="scientific">Peronosclerospora sorghi</name>
    <dbReference type="NCBI Taxonomy" id="230839"/>
    <lineage>
        <taxon>Eukaryota</taxon>
        <taxon>Sar</taxon>
        <taxon>Stramenopiles</taxon>
        <taxon>Oomycota</taxon>
        <taxon>Peronosporomycetes</taxon>
        <taxon>Peronosporales</taxon>
        <taxon>Peronosporaceae</taxon>
        <taxon>Peronosclerospora</taxon>
    </lineage>
</organism>
<dbReference type="Proteomes" id="UP001163321">
    <property type="component" value="Chromosome 8"/>
</dbReference>
<evidence type="ECO:0000313" key="1">
    <source>
        <dbReference type="EMBL" id="KAI9907694.1"/>
    </source>
</evidence>
<accession>A0ACC0VMK5</accession>
<protein>
    <submittedName>
        <fullName evidence="1">Uncharacterized protein</fullName>
    </submittedName>
</protein>
<evidence type="ECO:0000313" key="2">
    <source>
        <dbReference type="Proteomes" id="UP001163321"/>
    </source>
</evidence>